<evidence type="ECO:0000313" key="3">
    <source>
        <dbReference type="EMBL" id="SMD44670.1"/>
    </source>
</evidence>
<name>A0A1W2H6U7_9BACT</name>
<evidence type="ECO:0000259" key="2">
    <source>
        <dbReference type="Pfam" id="PF20432"/>
    </source>
</evidence>
<evidence type="ECO:0000313" key="4">
    <source>
        <dbReference type="Proteomes" id="UP000192333"/>
    </source>
</evidence>
<protein>
    <submittedName>
        <fullName evidence="3">Putative toxin-antitoxin system antitoxin component, TIGR02293 family</fullName>
    </submittedName>
</protein>
<dbReference type="STRING" id="758820.SAMN00777080_3296"/>
<organism evidence="3 4">
    <name type="scientific">Aquiflexum balticum DSM 16537</name>
    <dbReference type="NCBI Taxonomy" id="758820"/>
    <lineage>
        <taxon>Bacteria</taxon>
        <taxon>Pseudomonadati</taxon>
        <taxon>Bacteroidota</taxon>
        <taxon>Cytophagia</taxon>
        <taxon>Cytophagales</taxon>
        <taxon>Cyclobacteriaceae</taxon>
        <taxon>Aquiflexum</taxon>
    </lineage>
</organism>
<dbReference type="EMBL" id="LT838813">
    <property type="protein sequence ID" value="SMD44670.1"/>
    <property type="molecule type" value="Genomic_DNA"/>
</dbReference>
<gene>
    <name evidence="3" type="ORF">SAMN00777080_3296</name>
</gene>
<evidence type="ECO:0000259" key="1">
    <source>
        <dbReference type="Pfam" id="PF09722"/>
    </source>
</evidence>
<sequence length="172" mass="19708">MNKFRTNYVILVDKLPLDIMSEKPSIVSEAAVAYYRKTKMSVYDILDVEVNQLNEPLHRVETFRSGLKRKSFESLKEVTGLDNNSLASALAVSAKTLQRKEVFDVVQSEKMYELAELYALGTGYFGRDGFRRWMDRPLFTLGNRKPIELIDVSEGIDLLKTEIMRLQHGIAI</sequence>
<feature type="domain" description="Antitoxin Xre/MbcA/ParS-like toxin-binding" evidence="1">
    <location>
        <begin position="126"/>
        <end position="169"/>
    </location>
</feature>
<keyword evidence="4" id="KW-1185">Reference proteome</keyword>
<feature type="domain" description="Antitoxin Xre-like helix-turn-helix" evidence="2">
    <location>
        <begin position="59"/>
        <end position="115"/>
    </location>
</feature>
<proteinExistence type="predicted"/>
<dbReference type="Pfam" id="PF20432">
    <property type="entry name" value="Xre-like-HTH"/>
    <property type="match status" value="1"/>
</dbReference>
<dbReference type="GO" id="GO:0003677">
    <property type="term" value="F:DNA binding"/>
    <property type="evidence" value="ECO:0007669"/>
    <property type="project" value="InterPro"/>
</dbReference>
<dbReference type="AlphaFoldDB" id="A0A1W2H6U7"/>
<dbReference type="Pfam" id="PF09722">
    <property type="entry name" value="Xre_MbcA_ParS_C"/>
    <property type="match status" value="1"/>
</dbReference>
<dbReference type="Proteomes" id="UP000192333">
    <property type="component" value="Chromosome I"/>
</dbReference>
<dbReference type="InterPro" id="IPR024467">
    <property type="entry name" value="Xre/MbcA/ParS-like_toxin-bd"/>
</dbReference>
<dbReference type="InterPro" id="IPR046847">
    <property type="entry name" value="Xre-like_HTH"/>
</dbReference>
<accession>A0A1W2H6U7</accession>
<reference evidence="4" key="1">
    <citation type="submission" date="2017-04" db="EMBL/GenBank/DDBJ databases">
        <authorList>
            <person name="Varghese N."/>
            <person name="Submissions S."/>
        </authorList>
    </citation>
    <scope>NUCLEOTIDE SEQUENCE [LARGE SCALE GENOMIC DNA]</scope>
    <source>
        <strain evidence="4">DSM 16537</strain>
    </source>
</reference>